<feature type="region of interest" description="Disordered" evidence="3">
    <location>
        <begin position="1"/>
        <end position="52"/>
    </location>
</feature>
<feature type="compositionally biased region" description="Basic and acidic residues" evidence="3">
    <location>
        <begin position="1"/>
        <end position="11"/>
    </location>
</feature>
<dbReference type="InterPro" id="IPR007327">
    <property type="entry name" value="TPD52"/>
</dbReference>
<reference evidence="4" key="1">
    <citation type="submission" date="2016-12" db="EMBL/GenBank/DDBJ databases">
        <title>Caligus clemensi ESTs and full-length cDNAs.</title>
        <authorList>
            <person name="Yasuike M."/>
            <person name="von Schalburg K."/>
            <person name="Cooper G."/>
            <person name="Leong J."/>
            <person name="Jones S.R.M."/>
            <person name="Koop B.F."/>
        </authorList>
    </citation>
    <scope>NUCLEOTIDE SEQUENCE</scope>
    <source>
        <tissue evidence="4">Whole</tissue>
    </source>
</reference>
<gene>
    <name evidence="4" type="primary">YZG1</name>
</gene>
<proteinExistence type="evidence at transcript level"/>
<evidence type="ECO:0000313" key="4">
    <source>
        <dbReference type="EMBL" id="ACO15116.1"/>
    </source>
</evidence>
<comment type="similarity">
    <text evidence="1">Belongs to the TPD52 family.</text>
</comment>
<evidence type="ECO:0000256" key="1">
    <source>
        <dbReference type="ARBA" id="ARBA00005702"/>
    </source>
</evidence>
<organism evidence="4">
    <name type="scientific">Caligus clemensi</name>
    <name type="common">Sea louse</name>
    <dbReference type="NCBI Taxonomy" id="344056"/>
    <lineage>
        <taxon>Eukaryota</taxon>
        <taxon>Metazoa</taxon>
        <taxon>Ecdysozoa</taxon>
        <taxon>Arthropoda</taxon>
        <taxon>Crustacea</taxon>
        <taxon>Multicrustacea</taxon>
        <taxon>Hexanauplia</taxon>
        <taxon>Copepoda</taxon>
        <taxon>Siphonostomatoida</taxon>
        <taxon>Caligidae</taxon>
        <taxon>Caligus</taxon>
    </lineage>
</organism>
<feature type="compositionally biased region" description="Low complexity" evidence="3">
    <location>
        <begin position="168"/>
        <end position="189"/>
    </location>
</feature>
<dbReference type="GO" id="GO:0005737">
    <property type="term" value="C:cytoplasm"/>
    <property type="evidence" value="ECO:0007669"/>
    <property type="project" value="TreeGrafter"/>
</dbReference>
<feature type="region of interest" description="Disordered" evidence="3">
    <location>
        <begin position="153"/>
        <end position="189"/>
    </location>
</feature>
<dbReference type="AlphaFoldDB" id="C1C1G3"/>
<dbReference type="EMBL" id="BT080692">
    <property type="protein sequence ID" value="ACO15116.1"/>
    <property type="molecule type" value="mRNA"/>
</dbReference>
<feature type="compositionally biased region" description="Polar residues" evidence="3">
    <location>
        <begin position="13"/>
        <end position="24"/>
    </location>
</feature>
<evidence type="ECO:0000256" key="2">
    <source>
        <dbReference type="ARBA" id="ARBA00023054"/>
    </source>
</evidence>
<protein>
    <submittedName>
        <fullName evidence="4">F13E6.1</fullName>
    </submittedName>
</protein>
<keyword evidence="2" id="KW-0175">Coiled coil</keyword>
<feature type="compositionally biased region" description="Polar residues" evidence="3">
    <location>
        <begin position="156"/>
        <end position="165"/>
    </location>
</feature>
<dbReference type="PANTHER" id="PTHR19307">
    <property type="entry name" value="TUMOR PROTEIN D52"/>
    <property type="match status" value="1"/>
</dbReference>
<dbReference type="Pfam" id="PF04201">
    <property type="entry name" value="TPD52"/>
    <property type="match status" value="1"/>
</dbReference>
<dbReference type="PANTHER" id="PTHR19307:SF14">
    <property type="entry name" value="TUMOR PROTEIN D52"/>
    <property type="match status" value="1"/>
</dbReference>
<sequence length="189" mass="20598">MPVSPAKDKKAATPTTPVDASSDSYPDLASPTDSVIARDFGSLSPEEQEQKRSEWKFQLSRIEEEISTLRQVLGSKEKEAVDLKRRLGITHWRDFSEDMTQGLKIIQDPQAYKKTAEVATIAKERAEGLFSSLTNTASYISMSEKVGSAFGAAKNKMSQSLSTQDIKAANAPDTANPSTPTTPTTPTEK</sequence>
<accession>C1C1G3</accession>
<evidence type="ECO:0000256" key="3">
    <source>
        <dbReference type="SAM" id="MobiDB-lite"/>
    </source>
</evidence>
<name>C1C1G3_CALCM</name>